<feature type="transmembrane region" description="Helical" evidence="7">
    <location>
        <begin position="121"/>
        <end position="142"/>
    </location>
</feature>
<evidence type="ECO:0000256" key="5">
    <source>
        <dbReference type="ARBA" id="ARBA00022989"/>
    </source>
</evidence>
<name>A0A0D8J3P1_9FIRM</name>
<dbReference type="EMBL" id="LMUA01000003">
    <property type="protein sequence ID" value="KUE77341.1"/>
    <property type="molecule type" value="Genomic_DNA"/>
</dbReference>
<proteinExistence type="inferred from homology"/>
<dbReference type="SUPFAM" id="SSF160964">
    <property type="entry name" value="MalF N-terminal region-like"/>
    <property type="match status" value="1"/>
</dbReference>
<keyword evidence="2 7" id="KW-0813">Transport</keyword>
<dbReference type="Proteomes" id="UP000032483">
    <property type="component" value="Unassembled WGS sequence"/>
</dbReference>
<dbReference type="Gene3D" id="1.10.3720.10">
    <property type="entry name" value="MetI-like"/>
    <property type="match status" value="1"/>
</dbReference>
<dbReference type="PANTHER" id="PTHR30193">
    <property type="entry name" value="ABC TRANSPORTER PERMEASE PROTEIN"/>
    <property type="match status" value="1"/>
</dbReference>
<evidence type="ECO:0000256" key="3">
    <source>
        <dbReference type="ARBA" id="ARBA00022475"/>
    </source>
</evidence>
<evidence type="ECO:0000256" key="4">
    <source>
        <dbReference type="ARBA" id="ARBA00022692"/>
    </source>
</evidence>
<dbReference type="SUPFAM" id="SSF161098">
    <property type="entry name" value="MetI-like"/>
    <property type="match status" value="1"/>
</dbReference>
<evidence type="ECO:0000256" key="7">
    <source>
        <dbReference type="RuleBase" id="RU363032"/>
    </source>
</evidence>
<dbReference type="PANTHER" id="PTHR30193:SF37">
    <property type="entry name" value="INNER MEMBRANE ABC TRANSPORTER PERMEASE PROTEIN YCJO"/>
    <property type="match status" value="1"/>
</dbReference>
<dbReference type="GO" id="GO:0005886">
    <property type="term" value="C:plasma membrane"/>
    <property type="evidence" value="ECO:0007669"/>
    <property type="project" value="UniProtKB-SubCell"/>
</dbReference>
<evidence type="ECO:0000313" key="14">
    <source>
        <dbReference type="Proteomes" id="UP000053433"/>
    </source>
</evidence>
<dbReference type="InterPro" id="IPR035906">
    <property type="entry name" value="MetI-like_sf"/>
</dbReference>
<evidence type="ECO:0000313" key="10">
    <source>
        <dbReference type="EMBL" id="KUE77341.1"/>
    </source>
</evidence>
<evidence type="ECO:0000313" key="11">
    <source>
        <dbReference type="EMBL" id="MST90481.1"/>
    </source>
</evidence>
<comment type="caution">
    <text evidence="9">The sequence shown here is derived from an EMBL/GenBank/DDBJ whole genome shotgun (WGS) entry which is preliminary data.</text>
</comment>
<dbReference type="EMBL" id="VUNJ01000001">
    <property type="protein sequence ID" value="MST90481.1"/>
    <property type="molecule type" value="Genomic_DNA"/>
</dbReference>
<organism evidence="9 13">
    <name type="scientific">Ruthenibacterium lactatiformans</name>
    <dbReference type="NCBI Taxonomy" id="1550024"/>
    <lineage>
        <taxon>Bacteria</taxon>
        <taxon>Bacillati</taxon>
        <taxon>Bacillota</taxon>
        <taxon>Clostridia</taxon>
        <taxon>Eubacteriales</taxon>
        <taxon>Oscillospiraceae</taxon>
        <taxon>Ruthenibacterium</taxon>
    </lineage>
</organism>
<evidence type="ECO:0000259" key="8">
    <source>
        <dbReference type="PROSITE" id="PS50928"/>
    </source>
</evidence>
<feature type="transmembrane region" description="Helical" evidence="7">
    <location>
        <begin position="278"/>
        <end position="298"/>
    </location>
</feature>
<dbReference type="EMBL" id="JXXK01000007">
    <property type="protein sequence ID" value="KJF40403.1"/>
    <property type="molecule type" value="Genomic_DNA"/>
</dbReference>
<keyword evidence="6 7" id="KW-0472">Membrane</keyword>
<reference evidence="9" key="1">
    <citation type="submission" date="2015-02" db="EMBL/GenBank/DDBJ databases">
        <title>A novel member of the family Ruminococcaceae isolated from human feces.</title>
        <authorList>
            <person name="Shkoporov A.N."/>
            <person name="Chaplin A.V."/>
            <person name="Motuzova O.V."/>
            <person name="Kafarskaia L.I."/>
            <person name="Khokhlova E.V."/>
            <person name="Efimov B.A."/>
        </authorList>
    </citation>
    <scope>NUCLEOTIDE SEQUENCE [LARGE SCALE GENOMIC DNA]</scope>
    <source>
        <strain evidence="9">585-1</strain>
    </source>
</reference>
<feature type="transmembrane region" description="Helical" evidence="7">
    <location>
        <begin position="21"/>
        <end position="49"/>
    </location>
</feature>
<dbReference type="RefSeq" id="WP_009324934.1">
    <property type="nucleotide sequence ID" value="NZ_CATXDA010000031.1"/>
</dbReference>
<feature type="transmembrane region" description="Helical" evidence="7">
    <location>
        <begin position="87"/>
        <end position="109"/>
    </location>
</feature>
<evidence type="ECO:0000313" key="15">
    <source>
        <dbReference type="Proteomes" id="UP000431913"/>
    </source>
</evidence>
<dbReference type="EMBL" id="WMZR01000001">
    <property type="protein sequence ID" value="MTS50012.1"/>
    <property type="molecule type" value="Genomic_DNA"/>
</dbReference>
<dbReference type="PROSITE" id="PS50928">
    <property type="entry name" value="ABC_TM1"/>
    <property type="match status" value="1"/>
</dbReference>
<sequence length="307" mass="34926">MTEKSRSERGGRRRFNLKRREACTGWLFVSPALIGFSIFTFGSILYSLYLSFTDYNLLSKPNWLGLQNYVKAFTDDQYFYPYFGNTFYFVVALVPIVLVVSLLLAILINKKAGRLTKGYRVALFLPSITSTVAVSMVWLWIFNPDMGILNNILTAIGLNDVPLWLGDPAWSKPALVIMRVWQMSGYYMLMFLAGLQTIPETLYEAADVDGATGWQKFIRITVPMLSNTTFVVAILLVIEAFNMFESIFVMTQGGPLGSTSTIMYYIYEQGFTNYNMGYASALAWIFFAIIMVVTLIQYRFRHEQGGE</sequence>
<evidence type="ECO:0000256" key="2">
    <source>
        <dbReference type="ARBA" id="ARBA00022448"/>
    </source>
</evidence>
<feature type="domain" description="ABC transmembrane type-1" evidence="8">
    <location>
        <begin position="83"/>
        <end position="297"/>
    </location>
</feature>
<evidence type="ECO:0000313" key="12">
    <source>
        <dbReference type="EMBL" id="MTS50012.1"/>
    </source>
</evidence>
<keyword evidence="4 7" id="KW-0812">Transmembrane</keyword>
<dbReference type="InterPro" id="IPR051393">
    <property type="entry name" value="ABC_transporter_permease"/>
</dbReference>
<evidence type="ECO:0000256" key="6">
    <source>
        <dbReference type="ARBA" id="ARBA00023136"/>
    </source>
</evidence>
<evidence type="ECO:0000313" key="13">
    <source>
        <dbReference type="Proteomes" id="UP000032483"/>
    </source>
</evidence>
<keyword evidence="5 7" id="KW-1133">Transmembrane helix</keyword>
<feature type="transmembrane region" description="Helical" evidence="7">
    <location>
        <begin position="247"/>
        <end position="266"/>
    </location>
</feature>
<comment type="similarity">
    <text evidence="7">Belongs to the binding-protein-dependent transport system permease family.</text>
</comment>
<reference evidence="11 15" key="4">
    <citation type="submission" date="2019-08" db="EMBL/GenBank/DDBJ databases">
        <title>In-depth cultivation of the pig gut microbiome towards novel bacterial diversity and tailored functional studies.</title>
        <authorList>
            <person name="Wylensek D."/>
            <person name="Hitch T.C.A."/>
            <person name="Clavel T."/>
        </authorList>
    </citation>
    <scope>NUCLEOTIDE SEQUENCE [LARGE SCALE GENOMIC DNA]</scope>
    <source>
        <strain evidence="11 15">WCA3-601-WT-6J</strain>
    </source>
</reference>
<dbReference type="Proteomes" id="UP000053433">
    <property type="component" value="Unassembled WGS sequence"/>
</dbReference>
<accession>A0A0W7TU29</accession>
<keyword evidence="3" id="KW-1003">Cell membrane</keyword>
<feature type="transmembrane region" description="Helical" evidence="7">
    <location>
        <begin position="218"/>
        <end position="238"/>
    </location>
</feature>
<dbReference type="InterPro" id="IPR000515">
    <property type="entry name" value="MetI-like"/>
</dbReference>
<dbReference type="GeneID" id="42856397"/>
<evidence type="ECO:0000313" key="9">
    <source>
        <dbReference type="EMBL" id="KJF40403.1"/>
    </source>
</evidence>
<dbReference type="Proteomes" id="UP000431913">
    <property type="component" value="Unassembled WGS sequence"/>
</dbReference>
<dbReference type="AlphaFoldDB" id="A0A0D8J3P1"/>
<reference evidence="12 16" key="3">
    <citation type="journal article" date="2019" name="Nat. Med.">
        <title>A library of human gut bacterial isolates paired with longitudinal multiomics data enables mechanistic microbiome research.</title>
        <authorList>
            <person name="Poyet M."/>
            <person name="Groussin M."/>
            <person name="Gibbons S.M."/>
            <person name="Avila-Pacheco J."/>
            <person name="Jiang X."/>
            <person name="Kearney S.M."/>
            <person name="Perrotta A.R."/>
            <person name="Berdy B."/>
            <person name="Zhao S."/>
            <person name="Lieberman T.D."/>
            <person name="Swanson P.K."/>
            <person name="Smith M."/>
            <person name="Roesemann S."/>
            <person name="Alexander J.E."/>
            <person name="Rich S.A."/>
            <person name="Livny J."/>
            <person name="Vlamakis H."/>
            <person name="Clish C."/>
            <person name="Bullock K."/>
            <person name="Deik A."/>
            <person name="Scott J."/>
            <person name="Pierce K.A."/>
            <person name="Xavier R.J."/>
            <person name="Alm E.J."/>
        </authorList>
    </citation>
    <scope>NUCLEOTIDE SEQUENCE [LARGE SCALE GENOMIC DNA]</scope>
    <source>
        <strain evidence="12 16">BIOML-A7</strain>
    </source>
</reference>
<comment type="subcellular location">
    <subcellularLocation>
        <location evidence="1 7">Cell membrane</location>
        <topology evidence="1 7">Multi-pass membrane protein</topology>
    </subcellularLocation>
</comment>
<gene>
    <name evidence="10" type="ORF">ASJ35_03445</name>
    <name evidence="11" type="ORF">FYJ76_00790</name>
    <name evidence="12" type="ORF">GMD52_00455</name>
    <name evidence="9" type="ORF">TQ39_07190</name>
</gene>
<accession>A0A0D8J3P1</accession>
<keyword evidence="13" id="KW-1185">Reference proteome</keyword>
<dbReference type="GO" id="GO:0055085">
    <property type="term" value="P:transmembrane transport"/>
    <property type="evidence" value="ECO:0007669"/>
    <property type="project" value="InterPro"/>
</dbReference>
<feature type="transmembrane region" description="Helical" evidence="7">
    <location>
        <begin position="177"/>
        <end position="198"/>
    </location>
</feature>
<dbReference type="Pfam" id="PF00528">
    <property type="entry name" value="BPD_transp_1"/>
    <property type="match status" value="1"/>
</dbReference>
<reference evidence="10 14" key="2">
    <citation type="submission" date="2015-10" db="EMBL/GenBank/DDBJ databases">
        <title>A novel member of the family Ruminococcaceae isolated from human faeces.</title>
        <authorList>
            <person name="Shkoporov A.N."/>
            <person name="Chaplin A.V."/>
            <person name="Motuzova O.V."/>
            <person name="Kafarskaia L.I."/>
            <person name="Efimov B.A."/>
        </authorList>
    </citation>
    <scope>NUCLEOTIDE SEQUENCE [LARGE SCALE GENOMIC DNA]</scope>
    <source>
        <strain evidence="10 14">668</strain>
    </source>
</reference>
<evidence type="ECO:0000256" key="1">
    <source>
        <dbReference type="ARBA" id="ARBA00004651"/>
    </source>
</evidence>
<evidence type="ECO:0000313" key="16">
    <source>
        <dbReference type="Proteomes" id="UP000449193"/>
    </source>
</evidence>
<dbReference type="CDD" id="cd06261">
    <property type="entry name" value="TM_PBP2"/>
    <property type="match status" value="1"/>
</dbReference>
<protein>
    <submittedName>
        <fullName evidence="12">ABC transporter permease subunit</fullName>
    </submittedName>
    <submittedName>
        <fullName evidence="11">Sugar ABC transporter permease</fullName>
    </submittedName>
</protein>
<dbReference type="Proteomes" id="UP000449193">
    <property type="component" value="Unassembled WGS sequence"/>
</dbReference>